<evidence type="ECO:0000256" key="2">
    <source>
        <dbReference type="ARBA" id="ARBA00022723"/>
    </source>
</evidence>
<comment type="caution">
    <text evidence="9">The sequence shown here is derived from an EMBL/GenBank/DDBJ whole genome shotgun (WGS) entry which is preliminary data.</text>
</comment>
<keyword evidence="7" id="KW-0464">Manganese</keyword>
<dbReference type="Gene3D" id="3.90.1660.10">
    <property type="entry name" value="CofE-like domain"/>
    <property type="match status" value="1"/>
</dbReference>
<evidence type="ECO:0000259" key="8">
    <source>
        <dbReference type="Pfam" id="PF01996"/>
    </source>
</evidence>
<dbReference type="InterPro" id="IPR008225">
    <property type="entry name" value="F420-0_g-glutamyl_ligase"/>
</dbReference>
<evidence type="ECO:0000256" key="5">
    <source>
        <dbReference type="ARBA" id="ARBA00022958"/>
    </source>
</evidence>
<evidence type="ECO:0000256" key="3">
    <source>
        <dbReference type="ARBA" id="ARBA00022741"/>
    </source>
</evidence>
<keyword evidence="5" id="KW-0630">Potassium</keyword>
<dbReference type="PANTHER" id="PTHR47917:SF1">
    <property type="entry name" value="COENZYME F420:L-GLUTAMATE LIGASE"/>
    <property type="match status" value="1"/>
</dbReference>
<dbReference type="GO" id="GO:0052618">
    <property type="term" value="F:coenzyme F420-0:L-glutamate ligase activity"/>
    <property type="evidence" value="ECO:0007669"/>
    <property type="project" value="TreeGrafter"/>
</dbReference>
<keyword evidence="4" id="KW-0460">Magnesium</keyword>
<protein>
    <submittedName>
        <fullName evidence="9">Coenzyme F420-0 gamma-glutamyl ligase</fullName>
    </submittedName>
</protein>
<dbReference type="Proteomes" id="UP000266273">
    <property type="component" value="Unassembled WGS sequence"/>
</dbReference>
<dbReference type="PANTHER" id="PTHR47917">
    <property type="match status" value="1"/>
</dbReference>
<evidence type="ECO:0000256" key="1">
    <source>
        <dbReference type="ARBA" id="ARBA00022598"/>
    </source>
</evidence>
<accession>A0A397PGP3</accession>
<evidence type="ECO:0000256" key="4">
    <source>
        <dbReference type="ARBA" id="ARBA00022842"/>
    </source>
</evidence>
<organism evidence="9 10">
    <name type="scientific">Dichotomicrobium thermohalophilum</name>
    <dbReference type="NCBI Taxonomy" id="933063"/>
    <lineage>
        <taxon>Bacteria</taxon>
        <taxon>Pseudomonadati</taxon>
        <taxon>Pseudomonadota</taxon>
        <taxon>Alphaproteobacteria</taxon>
        <taxon>Hyphomicrobiales</taxon>
        <taxon>Hyphomicrobiaceae</taxon>
        <taxon>Dichotomicrobium</taxon>
    </lineage>
</organism>
<dbReference type="InterPro" id="IPR002847">
    <property type="entry name" value="F420-0_gamma-glut_ligase-dom"/>
</dbReference>
<dbReference type="OrthoDB" id="9788295at2"/>
<keyword evidence="6" id="KW-0342">GTP-binding</keyword>
<dbReference type="GO" id="GO:0046872">
    <property type="term" value="F:metal ion binding"/>
    <property type="evidence" value="ECO:0007669"/>
    <property type="project" value="UniProtKB-KW"/>
</dbReference>
<evidence type="ECO:0000313" key="10">
    <source>
        <dbReference type="Proteomes" id="UP000266273"/>
    </source>
</evidence>
<evidence type="ECO:0000256" key="6">
    <source>
        <dbReference type="ARBA" id="ARBA00023134"/>
    </source>
</evidence>
<reference evidence="9 10" key="1">
    <citation type="submission" date="2018-08" db="EMBL/GenBank/DDBJ databases">
        <title>Genomic Encyclopedia of Archaeal and Bacterial Type Strains, Phase II (KMG-II): from individual species to whole genera.</title>
        <authorList>
            <person name="Goeker M."/>
        </authorList>
    </citation>
    <scope>NUCLEOTIDE SEQUENCE [LARGE SCALE GENOMIC DNA]</scope>
    <source>
        <strain evidence="9 10">DSM 5002</strain>
    </source>
</reference>
<proteinExistence type="predicted"/>
<dbReference type="Gene3D" id="3.30.1330.100">
    <property type="entry name" value="CofE-like"/>
    <property type="match status" value="1"/>
</dbReference>
<dbReference type="Pfam" id="PF01996">
    <property type="entry name" value="F420_ligase"/>
    <property type="match status" value="1"/>
</dbReference>
<keyword evidence="10" id="KW-1185">Reference proteome</keyword>
<name>A0A397PGP3_9HYPH</name>
<dbReference type="AlphaFoldDB" id="A0A397PGP3"/>
<keyword evidence="1 9" id="KW-0436">Ligase</keyword>
<dbReference type="NCBIfam" id="TIGR01916">
    <property type="entry name" value="F420_cofE"/>
    <property type="match status" value="1"/>
</dbReference>
<keyword evidence="2" id="KW-0479">Metal-binding</keyword>
<dbReference type="GO" id="GO:0005525">
    <property type="term" value="F:GTP binding"/>
    <property type="evidence" value="ECO:0007669"/>
    <property type="project" value="UniProtKB-KW"/>
</dbReference>
<gene>
    <name evidence="9" type="ORF">BXY53_2215</name>
</gene>
<keyword evidence="3" id="KW-0547">Nucleotide-binding</keyword>
<dbReference type="EMBL" id="QXDF01000002">
    <property type="protein sequence ID" value="RIA47653.1"/>
    <property type="molecule type" value="Genomic_DNA"/>
</dbReference>
<dbReference type="RefSeq" id="WP_119062023.1">
    <property type="nucleotide sequence ID" value="NZ_QXDF01000002.1"/>
</dbReference>
<evidence type="ECO:0000256" key="7">
    <source>
        <dbReference type="ARBA" id="ARBA00023211"/>
    </source>
</evidence>
<sequence length="253" mass="26703">MVPQKVTIAALEGIPLIAEGDDLAGHICVGMDRAGFEAKASDVLVVAQKVVSKTEGRFLRLDSLTPGPRAYELAAATGKDPRFVEAVLAESVEVVRYRPGVIVVETHHGIVMANAGIDRSNVDADLVLLLPRDPDASAEALRTRLLERYGESPAVVISDSVGRAWRNGTVGLAIGAAGLPALLDRRGARDLYGRPLEVTMLGYADSIASAAGLVMGEGAEGCPAVLVSGLDWPRDTSLPASALIRPKQEDMFR</sequence>
<evidence type="ECO:0000313" key="9">
    <source>
        <dbReference type="EMBL" id="RIA47653.1"/>
    </source>
</evidence>
<feature type="domain" description="Coenzyme F420:L-glutamate ligase-like" evidence="8">
    <location>
        <begin position="14"/>
        <end position="229"/>
    </location>
</feature>
<dbReference type="SUPFAM" id="SSF144010">
    <property type="entry name" value="CofE-like"/>
    <property type="match status" value="1"/>
</dbReference>